<feature type="compositionally biased region" description="Gly residues" evidence="2">
    <location>
        <begin position="146"/>
        <end position="156"/>
    </location>
</feature>
<accession>A0ABU6SI49</accession>
<keyword evidence="5" id="KW-1185">Reference proteome</keyword>
<dbReference type="SMART" id="SM00454">
    <property type="entry name" value="SAM"/>
    <property type="match status" value="1"/>
</dbReference>
<dbReference type="CDD" id="cd09487">
    <property type="entry name" value="SAM_superfamily"/>
    <property type="match status" value="1"/>
</dbReference>
<evidence type="ECO:0000313" key="4">
    <source>
        <dbReference type="EMBL" id="MED6135678.1"/>
    </source>
</evidence>
<organism evidence="4 5">
    <name type="scientific">Stylosanthes scabra</name>
    <dbReference type="NCBI Taxonomy" id="79078"/>
    <lineage>
        <taxon>Eukaryota</taxon>
        <taxon>Viridiplantae</taxon>
        <taxon>Streptophyta</taxon>
        <taxon>Embryophyta</taxon>
        <taxon>Tracheophyta</taxon>
        <taxon>Spermatophyta</taxon>
        <taxon>Magnoliopsida</taxon>
        <taxon>eudicotyledons</taxon>
        <taxon>Gunneridae</taxon>
        <taxon>Pentapetalae</taxon>
        <taxon>rosids</taxon>
        <taxon>fabids</taxon>
        <taxon>Fabales</taxon>
        <taxon>Fabaceae</taxon>
        <taxon>Papilionoideae</taxon>
        <taxon>50 kb inversion clade</taxon>
        <taxon>dalbergioids sensu lato</taxon>
        <taxon>Dalbergieae</taxon>
        <taxon>Pterocarpus clade</taxon>
        <taxon>Stylosanthes</taxon>
    </lineage>
</organism>
<name>A0ABU6SI49_9FABA</name>
<dbReference type="PANTHER" id="PTHR10627">
    <property type="entry name" value="SCP160"/>
    <property type="match status" value="1"/>
</dbReference>
<dbReference type="SUPFAM" id="SSF47769">
    <property type="entry name" value="SAM/Pointed domain"/>
    <property type="match status" value="1"/>
</dbReference>
<feature type="compositionally biased region" description="Basic residues" evidence="2">
    <location>
        <begin position="124"/>
        <end position="134"/>
    </location>
</feature>
<protein>
    <recommendedName>
        <fullName evidence="3">SAM domain-containing protein</fullName>
    </recommendedName>
</protein>
<evidence type="ECO:0000313" key="5">
    <source>
        <dbReference type="Proteomes" id="UP001341840"/>
    </source>
</evidence>
<dbReference type="InterPro" id="IPR001660">
    <property type="entry name" value="SAM"/>
</dbReference>
<proteinExistence type="predicted"/>
<feature type="region of interest" description="Disordered" evidence="2">
    <location>
        <begin position="1"/>
        <end position="194"/>
    </location>
</feature>
<dbReference type="PROSITE" id="PS50105">
    <property type="entry name" value="SAM_DOMAIN"/>
    <property type="match status" value="1"/>
</dbReference>
<dbReference type="Gene3D" id="1.10.150.50">
    <property type="entry name" value="Transcription Factor, Ets-1"/>
    <property type="match status" value="1"/>
</dbReference>
<evidence type="ECO:0000256" key="2">
    <source>
        <dbReference type="SAM" id="MobiDB-lite"/>
    </source>
</evidence>
<evidence type="ECO:0000256" key="1">
    <source>
        <dbReference type="ARBA" id="ARBA00022737"/>
    </source>
</evidence>
<dbReference type="EMBL" id="JASCZI010060740">
    <property type="protein sequence ID" value="MED6135678.1"/>
    <property type="molecule type" value="Genomic_DNA"/>
</dbReference>
<reference evidence="4 5" key="1">
    <citation type="journal article" date="2023" name="Plants (Basel)">
        <title>Bridging the Gap: Combining Genomics and Transcriptomics Approaches to Understand Stylosanthes scabra, an Orphan Legume from the Brazilian Caatinga.</title>
        <authorList>
            <person name="Ferreira-Neto J.R.C."/>
            <person name="da Silva M.D."/>
            <person name="Binneck E."/>
            <person name="de Melo N.F."/>
            <person name="da Silva R.H."/>
            <person name="de Melo A.L.T.M."/>
            <person name="Pandolfi V."/>
            <person name="Bustamante F.O."/>
            <person name="Brasileiro-Vidal A.C."/>
            <person name="Benko-Iseppon A.M."/>
        </authorList>
    </citation>
    <scope>NUCLEOTIDE SEQUENCE [LARGE SCALE GENOMIC DNA]</scope>
    <source>
        <tissue evidence="4">Leaves</tissue>
    </source>
</reference>
<dbReference type="InterPro" id="IPR013761">
    <property type="entry name" value="SAM/pointed_sf"/>
</dbReference>
<sequence>MAENIPAPEAQVNGGGTLPPANPSEQPIASKRQRRPSVRLGDIGGDQPYDSHPRRSTKPWRISFDGHHQHHHLRKDNPGKPSKTRPLTNLGSGGGAAEFGETLEGEEREGNIDSVVIGSWKVKDSKKRGAKRVRSNWISRVEDGTSVGGGGGSGGGDGEDKYSGGENVDDGYRDFDVENSESPLKDQSPLNSMENFDNNGIVRENNNNRNARGRYIGDGDGEDGVRVWLNGLGLGRYAPVFEIHEVDDEVLPLLTLEDLKDMGINAVGSRRKMYSAIQKLGKGFS</sequence>
<dbReference type="PANTHER" id="PTHR10627:SF69">
    <property type="entry name" value="PROTEIN BICAUDAL C"/>
    <property type="match status" value="1"/>
</dbReference>
<feature type="domain" description="SAM" evidence="3">
    <location>
        <begin position="223"/>
        <end position="283"/>
    </location>
</feature>
<comment type="caution">
    <text evidence="4">The sequence shown here is derived from an EMBL/GenBank/DDBJ whole genome shotgun (WGS) entry which is preliminary data.</text>
</comment>
<evidence type="ECO:0000259" key="3">
    <source>
        <dbReference type="PROSITE" id="PS50105"/>
    </source>
</evidence>
<keyword evidence="1" id="KW-0677">Repeat</keyword>
<gene>
    <name evidence="4" type="ORF">PIB30_048957</name>
</gene>
<dbReference type="Proteomes" id="UP001341840">
    <property type="component" value="Unassembled WGS sequence"/>
</dbReference>
<dbReference type="Pfam" id="PF00536">
    <property type="entry name" value="SAM_1"/>
    <property type="match status" value="1"/>
</dbReference>